<dbReference type="InterPro" id="IPR000626">
    <property type="entry name" value="Ubiquitin-like_dom"/>
</dbReference>
<keyword evidence="6" id="KW-1133">Transmembrane helix</keyword>
<keyword evidence="4" id="KW-0175">Coiled coil</keyword>
<sequence length="1241" mass="136077">MSDDLKEERASESVATEDSAAIAPPPLPAALPLDDVDVLKSDASKNSQESPSLHELPMAGVPRLLLLEHAAKDEDDAVEAKTSSLLLLPVEDAAEARDLDLMTPDRVVPSEGAAVGGSFGSFASTGRPSATPVKPQRHETPKTAAGDASSPSIPLTIEIPVRTDSTLGSSSPPRATAMERSPKAELSPIHINVPTSPRRRSSSPLASPLSPRRDAIATDWIECRTETGYTYYYNTQQQVSQWTRPPDLPCDDRLHVAVSHGDLDRVSALLAAGAAVDGLDDQGRTALWYALEHLEIAQLLLSHGASPAVPDLHGTTLLHVVTRQRNVEMLALLLSSRLDLDARDARDQTALHVAATFGFRKCVAMLLAAGASPAILDANSQTPIMLSTLGNHVGCVQILQVALAERMERVHEIESLPGDATKVQALEAQLQATANALEAAETANAALQQEMTQLRHDMAKDHHEAEAKETAYRIANARIAMLEALLKRTNDEHERERALWHSKEAGLQEELAACLETTRILQIDVDAVVERQNLATHSAPLLQSPRDVDHVEQQEEERIPARRASSPKQNGFVDETRRPSIPPERVDAIWTQFFQNAVKMNGSSGGNVEHGMHTAVVEGNVELVESLLASGHSPNQRDRLDRTPLHLASDRGNHELLALLCEYLGDIEARDAKGNTPLHIACFRGHSSCVQFLLESAADVSVVNADGDSVVHAAAASGSLPCLQLVIEVRSFSTWRLSLQYGASPHVRNNQGDKAYEVLLEKDEPQLLEFLQDAMTDEEPQPAEDMDEFASPPSSPLKTRLHGEGTNARDGWGGWIRGTASSMFGISSSQTKVPPPPPPMQLDDAALKPPTDAEVLNAAKYHELVPPAHVYEAMQRVQIFLRLDALAAIDGRDGMMQATDVRYDDEIELETQPLIEDGRIFVSKMTLRVKTLSEKPLTIEINGTATVGELKEMIKAQGNAQGKFLRLIHQGKMLNDDKAILLDCQIKQNDFIHCAMSNAPPKALVQQLNNQEEAIEEPQNRRGFDCLRDTLSREEVQALRLHFYPQVSAMISQSTAREGESVEDRIYRIEEEWMAAQGPQSEFALNVRPRNMDSQETFHRIDMPDMSLMGIDNEGTTVDMIWGIAMGLILGFFMLFLLWERTIPRRQKMGIVIVVRIICSSHFQPTHSPQAKSAVSSMFAGAAKFVRYYFDREPVVVLSAALGGVGVLAPLVIVPIRRNLGYPTDQYDGPIIPESFKPKQN</sequence>
<dbReference type="Gene3D" id="3.10.20.90">
    <property type="entry name" value="Phosphatidylinositol 3-kinase Catalytic Subunit, Chain A, domain 1"/>
    <property type="match status" value="1"/>
</dbReference>
<evidence type="ECO:0000256" key="2">
    <source>
        <dbReference type="ARBA" id="ARBA00023043"/>
    </source>
</evidence>
<dbReference type="Pfam" id="PF00397">
    <property type="entry name" value="WW"/>
    <property type="match status" value="1"/>
</dbReference>
<dbReference type="Gene3D" id="1.25.40.20">
    <property type="entry name" value="Ankyrin repeat-containing domain"/>
    <property type="match status" value="3"/>
</dbReference>
<feature type="compositionally biased region" description="Polar residues" evidence="5">
    <location>
        <begin position="163"/>
        <end position="173"/>
    </location>
</feature>
<dbReference type="SUPFAM" id="SSF48403">
    <property type="entry name" value="Ankyrin repeat"/>
    <property type="match status" value="2"/>
</dbReference>
<keyword evidence="1" id="KW-0677">Repeat</keyword>
<feature type="domain" description="WW" evidence="7">
    <location>
        <begin position="214"/>
        <end position="247"/>
    </location>
</feature>
<dbReference type="AlphaFoldDB" id="A0A6G0XF20"/>
<feature type="repeat" description="ANK" evidence="3">
    <location>
        <begin position="640"/>
        <end position="672"/>
    </location>
</feature>
<evidence type="ECO:0000256" key="4">
    <source>
        <dbReference type="SAM" id="Coils"/>
    </source>
</evidence>
<evidence type="ECO:0008006" key="11">
    <source>
        <dbReference type="Google" id="ProtNLM"/>
    </source>
</evidence>
<dbReference type="InterPro" id="IPR025390">
    <property type="entry name" value="Dsc3_C"/>
</dbReference>
<feature type="repeat" description="ANK" evidence="3">
    <location>
        <begin position="346"/>
        <end position="378"/>
    </location>
</feature>
<keyword evidence="6" id="KW-0472">Membrane</keyword>
<feature type="repeat" description="ANK" evidence="3">
    <location>
        <begin position="607"/>
        <end position="639"/>
    </location>
</feature>
<keyword evidence="2 3" id="KW-0040">ANK repeat</keyword>
<dbReference type="Pfam" id="PF00240">
    <property type="entry name" value="ubiquitin"/>
    <property type="match status" value="1"/>
</dbReference>
<gene>
    <name evidence="9" type="ORF">Ae201684_005364</name>
</gene>
<dbReference type="InterPro" id="IPR001202">
    <property type="entry name" value="WW_dom"/>
</dbReference>
<evidence type="ECO:0000313" key="10">
    <source>
        <dbReference type="Proteomes" id="UP000481153"/>
    </source>
</evidence>
<dbReference type="InterPro" id="IPR029071">
    <property type="entry name" value="Ubiquitin-like_domsf"/>
</dbReference>
<dbReference type="Pfam" id="PF12796">
    <property type="entry name" value="Ank_2"/>
    <property type="match status" value="3"/>
</dbReference>
<dbReference type="InterPro" id="IPR002110">
    <property type="entry name" value="Ankyrin_rpt"/>
</dbReference>
<feature type="region of interest" description="Disordered" evidence="5">
    <location>
        <begin position="117"/>
        <end position="211"/>
    </location>
</feature>
<dbReference type="Pfam" id="PF13373">
    <property type="entry name" value="Dsc3_C"/>
    <property type="match status" value="1"/>
</dbReference>
<feature type="region of interest" description="Disordered" evidence="5">
    <location>
        <begin position="778"/>
        <end position="803"/>
    </location>
</feature>
<dbReference type="PANTHER" id="PTHR24201">
    <property type="entry name" value="ANK_REP_REGION DOMAIN-CONTAINING PROTEIN"/>
    <property type="match status" value="1"/>
</dbReference>
<evidence type="ECO:0000256" key="5">
    <source>
        <dbReference type="SAM" id="MobiDB-lite"/>
    </source>
</evidence>
<feature type="repeat" description="ANK" evidence="3">
    <location>
        <begin position="254"/>
        <end position="281"/>
    </location>
</feature>
<feature type="compositionally biased region" description="Basic and acidic residues" evidence="5">
    <location>
        <begin position="546"/>
        <end position="560"/>
    </location>
</feature>
<dbReference type="CDD" id="cd00201">
    <property type="entry name" value="WW"/>
    <property type="match status" value="1"/>
</dbReference>
<dbReference type="PANTHER" id="PTHR24201:SF16">
    <property type="entry name" value="ANKYRIN-1-LIKE-RELATED"/>
    <property type="match status" value="1"/>
</dbReference>
<keyword evidence="10" id="KW-1185">Reference proteome</keyword>
<dbReference type="InterPro" id="IPR036770">
    <property type="entry name" value="Ankyrin_rpt-contain_sf"/>
</dbReference>
<evidence type="ECO:0000256" key="3">
    <source>
        <dbReference type="PROSITE-ProRule" id="PRU00023"/>
    </source>
</evidence>
<feature type="compositionally biased region" description="Basic and acidic residues" evidence="5">
    <location>
        <begin position="1"/>
        <end position="11"/>
    </location>
</feature>
<keyword evidence="6" id="KW-0812">Transmembrane</keyword>
<feature type="transmembrane region" description="Helical" evidence="6">
    <location>
        <begin position="1195"/>
        <end position="1216"/>
    </location>
</feature>
<feature type="region of interest" description="Disordered" evidence="5">
    <location>
        <begin position="540"/>
        <end position="580"/>
    </location>
</feature>
<feature type="region of interest" description="Disordered" evidence="5">
    <location>
        <begin position="39"/>
        <end position="58"/>
    </location>
</feature>
<dbReference type="VEuPathDB" id="FungiDB:AeMF1_000284"/>
<feature type="region of interest" description="Disordered" evidence="5">
    <location>
        <begin position="1"/>
        <end position="29"/>
    </location>
</feature>
<dbReference type="InterPro" id="IPR036020">
    <property type="entry name" value="WW_dom_sf"/>
</dbReference>
<dbReference type="PROSITE" id="PS50297">
    <property type="entry name" value="ANK_REP_REGION"/>
    <property type="match status" value="4"/>
</dbReference>
<dbReference type="Proteomes" id="UP000481153">
    <property type="component" value="Unassembled WGS sequence"/>
</dbReference>
<dbReference type="VEuPathDB" id="FungiDB:AeMF1_000285"/>
<dbReference type="SMART" id="SM00456">
    <property type="entry name" value="WW"/>
    <property type="match status" value="1"/>
</dbReference>
<feature type="coiled-coil region" evidence="4">
    <location>
        <begin position="423"/>
        <end position="499"/>
    </location>
</feature>
<dbReference type="GO" id="GO:0005634">
    <property type="term" value="C:nucleus"/>
    <property type="evidence" value="ECO:0007669"/>
    <property type="project" value="TreeGrafter"/>
</dbReference>
<dbReference type="InterPro" id="IPR050776">
    <property type="entry name" value="Ank_Repeat/CDKN_Inhibitor"/>
</dbReference>
<organism evidence="9 10">
    <name type="scientific">Aphanomyces euteiches</name>
    <dbReference type="NCBI Taxonomy" id="100861"/>
    <lineage>
        <taxon>Eukaryota</taxon>
        <taxon>Sar</taxon>
        <taxon>Stramenopiles</taxon>
        <taxon>Oomycota</taxon>
        <taxon>Saprolegniomycetes</taxon>
        <taxon>Saprolegniales</taxon>
        <taxon>Verrucalvaceae</taxon>
        <taxon>Aphanomyces</taxon>
    </lineage>
</organism>
<name>A0A6G0XF20_9STRA</name>
<evidence type="ECO:0000256" key="6">
    <source>
        <dbReference type="SAM" id="Phobius"/>
    </source>
</evidence>
<dbReference type="CDD" id="cd01805">
    <property type="entry name" value="Ubl_Rad23"/>
    <property type="match status" value="1"/>
</dbReference>
<feature type="transmembrane region" description="Helical" evidence="6">
    <location>
        <begin position="1120"/>
        <end position="1139"/>
    </location>
</feature>
<dbReference type="SUPFAM" id="SSF51045">
    <property type="entry name" value="WW domain"/>
    <property type="match status" value="1"/>
</dbReference>
<feature type="domain" description="Ubiquitin-like" evidence="8">
    <location>
        <begin position="925"/>
        <end position="993"/>
    </location>
</feature>
<dbReference type="Gene3D" id="2.20.70.10">
    <property type="match status" value="1"/>
</dbReference>
<feature type="repeat" description="ANK" evidence="3">
    <location>
        <begin position="313"/>
        <end position="345"/>
    </location>
</feature>
<proteinExistence type="predicted"/>
<dbReference type="PROSITE" id="PS50088">
    <property type="entry name" value="ANK_REPEAT"/>
    <property type="match status" value="6"/>
</dbReference>
<dbReference type="SMART" id="SM00248">
    <property type="entry name" value="ANK"/>
    <property type="match status" value="9"/>
</dbReference>
<dbReference type="PROSITE" id="PS01159">
    <property type="entry name" value="WW_DOMAIN_1"/>
    <property type="match status" value="1"/>
</dbReference>
<feature type="repeat" description="ANK" evidence="3">
    <location>
        <begin position="673"/>
        <end position="705"/>
    </location>
</feature>
<comment type="caution">
    <text evidence="9">The sequence shown here is derived from an EMBL/GenBank/DDBJ whole genome shotgun (WGS) entry which is preliminary data.</text>
</comment>
<dbReference type="SMART" id="SM00213">
    <property type="entry name" value="UBQ"/>
    <property type="match status" value="1"/>
</dbReference>
<reference evidence="9 10" key="1">
    <citation type="submission" date="2019-07" db="EMBL/GenBank/DDBJ databases">
        <title>Genomics analysis of Aphanomyces spp. identifies a new class of oomycete effector associated with host adaptation.</title>
        <authorList>
            <person name="Gaulin E."/>
        </authorList>
    </citation>
    <scope>NUCLEOTIDE SEQUENCE [LARGE SCALE GENOMIC DNA]</scope>
    <source>
        <strain evidence="9 10">ATCC 201684</strain>
    </source>
</reference>
<accession>A0A6G0XF20</accession>
<evidence type="ECO:0000259" key="8">
    <source>
        <dbReference type="PROSITE" id="PS50053"/>
    </source>
</evidence>
<evidence type="ECO:0000256" key="1">
    <source>
        <dbReference type="ARBA" id="ARBA00022737"/>
    </source>
</evidence>
<dbReference type="SUPFAM" id="SSF54236">
    <property type="entry name" value="Ubiquitin-like"/>
    <property type="match status" value="1"/>
</dbReference>
<dbReference type="PROSITE" id="PS50020">
    <property type="entry name" value="WW_DOMAIN_2"/>
    <property type="match status" value="1"/>
</dbReference>
<feature type="compositionally biased region" description="Acidic residues" evidence="5">
    <location>
        <begin position="778"/>
        <end position="788"/>
    </location>
</feature>
<evidence type="ECO:0000313" key="9">
    <source>
        <dbReference type="EMBL" id="KAF0738745.1"/>
    </source>
</evidence>
<evidence type="ECO:0000259" key="7">
    <source>
        <dbReference type="PROSITE" id="PS50020"/>
    </source>
</evidence>
<dbReference type="PROSITE" id="PS50053">
    <property type="entry name" value="UBIQUITIN_2"/>
    <property type="match status" value="1"/>
</dbReference>
<dbReference type="EMBL" id="VJMJ01000070">
    <property type="protein sequence ID" value="KAF0738745.1"/>
    <property type="molecule type" value="Genomic_DNA"/>
</dbReference>
<protein>
    <recommendedName>
        <fullName evidence="11">Ubiquitin-like domain-containing protein</fullName>
    </recommendedName>
</protein>